<dbReference type="InterPro" id="IPR029526">
    <property type="entry name" value="PGBD"/>
</dbReference>
<sequence>MIYIRSLLFSFTWYKNLIVDYWSTDITIATAFAALCMTRERFRAILSFFHINDNDTFIARGLPNHDPLHKIHPLYDHLRQAFASVSTPKQNICIDEALCPWRGRSQMRVYMKDKPVKWGIKLYELCESGSRYVWDFEIMAHEPGLSNAPFDICQRLIHPLKNVGFTLFIDNFYCNPALCDALAADNTMVVGTVRANRIGLPKTLFSSP</sequence>
<evidence type="ECO:0000313" key="2">
    <source>
        <dbReference type="EMBL" id="KAK3764174.1"/>
    </source>
</evidence>
<dbReference type="Pfam" id="PF13843">
    <property type="entry name" value="DDE_Tnp_1_7"/>
    <property type="match status" value="1"/>
</dbReference>
<dbReference type="PANTHER" id="PTHR46599">
    <property type="entry name" value="PIGGYBAC TRANSPOSABLE ELEMENT-DERIVED PROTEIN 4"/>
    <property type="match status" value="1"/>
</dbReference>
<accession>A0AAE1DB40</accession>
<proteinExistence type="predicted"/>
<dbReference type="AlphaFoldDB" id="A0AAE1DB40"/>
<organism evidence="2 3">
    <name type="scientific">Elysia crispata</name>
    <name type="common">lettuce slug</name>
    <dbReference type="NCBI Taxonomy" id="231223"/>
    <lineage>
        <taxon>Eukaryota</taxon>
        <taxon>Metazoa</taxon>
        <taxon>Spiralia</taxon>
        <taxon>Lophotrochozoa</taxon>
        <taxon>Mollusca</taxon>
        <taxon>Gastropoda</taxon>
        <taxon>Heterobranchia</taxon>
        <taxon>Euthyneura</taxon>
        <taxon>Panpulmonata</taxon>
        <taxon>Sacoglossa</taxon>
        <taxon>Placobranchoidea</taxon>
        <taxon>Plakobranchidae</taxon>
        <taxon>Elysia</taxon>
    </lineage>
</organism>
<keyword evidence="3" id="KW-1185">Reference proteome</keyword>
<reference evidence="2" key="1">
    <citation type="journal article" date="2023" name="G3 (Bethesda)">
        <title>A reference genome for the long-term kleptoplast-retaining sea slug Elysia crispata morphotype clarki.</title>
        <authorList>
            <person name="Eastman K.E."/>
            <person name="Pendleton A.L."/>
            <person name="Shaikh M.A."/>
            <person name="Suttiyut T."/>
            <person name="Ogas R."/>
            <person name="Tomko P."/>
            <person name="Gavelis G."/>
            <person name="Widhalm J.R."/>
            <person name="Wisecaver J.H."/>
        </authorList>
    </citation>
    <scope>NUCLEOTIDE SEQUENCE</scope>
    <source>
        <strain evidence="2">ECLA1</strain>
    </source>
</reference>
<comment type="caution">
    <text evidence="2">The sequence shown here is derived from an EMBL/GenBank/DDBJ whole genome shotgun (WGS) entry which is preliminary data.</text>
</comment>
<name>A0AAE1DB40_9GAST</name>
<feature type="domain" description="PiggyBac transposable element-derived protein" evidence="1">
    <location>
        <begin position="19"/>
        <end position="204"/>
    </location>
</feature>
<protein>
    <recommendedName>
        <fullName evidence="1">PiggyBac transposable element-derived protein domain-containing protein</fullName>
    </recommendedName>
</protein>
<gene>
    <name evidence="2" type="ORF">RRG08_044103</name>
</gene>
<dbReference type="PANTHER" id="PTHR46599:SF3">
    <property type="entry name" value="PIGGYBAC TRANSPOSABLE ELEMENT-DERIVED PROTEIN 4"/>
    <property type="match status" value="1"/>
</dbReference>
<dbReference type="Proteomes" id="UP001283361">
    <property type="component" value="Unassembled WGS sequence"/>
</dbReference>
<evidence type="ECO:0000313" key="3">
    <source>
        <dbReference type="Proteomes" id="UP001283361"/>
    </source>
</evidence>
<dbReference type="EMBL" id="JAWDGP010004466">
    <property type="protein sequence ID" value="KAK3764174.1"/>
    <property type="molecule type" value="Genomic_DNA"/>
</dbReference>
<evidence type="ECO:0000259" key="1">
    <source>
        <dbReference type="Pfam" id="PF13843"/>
    </source>
</evidence>